<proteinExistence type="inferred from homology"/>
<evidence type="ECO:0000313" key="10">
    <source>
        <dbReference type="Proteomes" id="UP001589854"/>
    </source>
</evidence>
<dbReference type="PANTHER" id="PTHR30151">
    <property type="entry name" value="ALKANE SULFONATE ABC TRANSPORTER-RELATED, MEMBRANE SUBUNIT"/>
    <property type="match status" value="1"/>
</dbReference>
<evidence type="ECO:0000256" key="4">
    <source>
        <dbReference type="ARBA" id="ARBA00022692"/>
    </source>
</evidence>
<feature type="transmembrane region" description="Helical" evidence="7">
    <location>
        <begin position="181"/>
        <end position="207"/>
    </location>
</feature>
<feature type="transmembrane region" description="Helical" evidence="7">
    <location>
        <begin position="136"/>
        <end position="160"/>
    </location>
</feature>
<dbReference type="CDD" id="cd06261">
    <property type="entry name" value="TM_PBP2"/>
    <property type="match status" value="1"/>
</dbReference>
<dbReference type="Gene3D" id="1.10.3720.10">
    <property type="entry name" value="MetI-like"/>
    <property type="match status" value="1"/>
</dbReference>
<dbReference type="SUPFAM" id="SSF161098">
    <property type="entry name" value="MetI-like"/>
    <property type="match status" value="1"/>
</dbReference>
<dbReference type="InterPro" id="IPR000515">
    <property type="entry name" value="MetI-like"/>
</dbReference>
<dbReference type="Pfam" id="PF00528">
    <property type="entry name" value="BPD_transp_1"/>
    <property type="match status" value="1"/>
</dbReference>
<comment type="similarity">
    <text evidence="7">Belongs to the binding-protein-dependent transport system permease family.</text>
</comment>
<sequence length="262" mass="29328">MNKAHAGYLQRLKKEKRNVLFVQIFIFIAFMGLWEVSSNNGWIDPLLFSSPKRIGFLFLEKVNDGSLFPHLGVTLSETFFGFLFGTLLGTLIASLLWWIPFLSKVLEPYLVILNALPKVALGPLLIVALGPNFTSILAMGILITVIITIIVVYSAFITVEPNYIKVIQTFGGSKLQCYKEVVLPACFPMIISVLKVNVGLAWVGVIIGEFLVSKQGLGYLIIYGFQVFDFTLVMLSLLIIAVLATFMYQLVEILERKLIKNR</sequence>
<dbReference type="InterPro" id="IPR035906">
    <property type="entry name" value="MetI-like_sf"/>
</dbReference>
<feature type="transmembrane region" description="Helical" evidence="7">
    <location>
        <begin position="20"/>
        <end position="37"/>
    </location>
</feature>
<reference evidence="9 10" key="1">
    <citation type="submission" date="2024-09" db="EMBL/GenBank/DDBJ databases">
        <authorList>
            <person name="Sun Q."/>
            <person name="Mori K."/>
        </authorList>
    </citation>
    <scope>NUCLEOTIDE SEQUENCE [LARGE SCALE GENOMIC DNA]</scope>
    <source>
        <strain evidence="9 10">CCM 7228</strain>
    </source>
</reference>
<feature type="transmembrane region" description="Helical" evidence="7">
    <location>
        <begin position="227"/>
        <end position="251"/>
    </location>
</feature>
<feature type="domain" description="ABC transmembrane type-1" evidence="8">
    <location>
        <begin position="67"/>
        <end position="251"/>
    </location>
</feature>
<evidence type="ECO:0000256" key="7">
    <source>
        <dbReference type="RuleBase" id="RU363032"/>
    </source>
</evidence>
<evidence type="ECO:0000256" key="6">
    <source>
        <dbReference type="ARBA" id="ARBA00023136"/>
    </source>
</evidence>
<keyword evidence="6 7" id="KW-0472">Membrane</keyword>
<evidence type="ECO:0000259" key="8">
    <source>
        <dbReference type="PROSITE" id="PS50928"/>
    </source>
</evidence>
<dbReference type="EMBL" id="JBHLVO010000002">
    <property type="protein sequence ID" value="MFC0270427.1"/>
    <property type="molecule type" value="Genomic_DNA"/>
</dbReference>
<gene>
    <name evidence="9" type="ORF">ACFFIX_03000</name>
</gene>
<comment type="caution">
    <text evidence="9">The sequence shown here is derived from an EMBL/GenBank/DDBJ whole genome shotgun (WGS) entry which is preliminary data.</text>
</comment>
<name>A0ABV6G9R6_9BACI</name>
<accession>A0ABV6G9R6</accession>
<evidence type="ECO:0000256" key="2">
    <source>
        <dbReference type="ARBA" id="ARBA00022448"/>
    </source>
</evidence>
<evidence type="ECO:0000313" key="9">
    <source>
        <dbReference type="EMBL" id="MFC0270427.1"/>
    </source>
</evidence>
<evidence type="ECO:0000256" key="3">
    <source>
        <dbReference type="ARBA" id="ARBA00022475"/>
    </source>
</evidence>
<evidence type="ECO:0000256" key="1">
    <source>
        <dbReference type="ARBA" id="ARBA00004651"/>
    </source>
</evidence>
<keyword evidence="2 7" id="KW-0813">Transport</keyword>
<evidence type="ECO:0000256" key="5">
    <source>
        <dbReference type="ARBA" id="ARBA00022989"/>
    </source>
</evidence>
<comment type="subcellular location">
    <subcellularLocation>
        <location evidence="1 7">Cell membrane</location>
        <topology evidence="1 7">Multi-pass membrane protein</topology>
    </subcellularLocation>
</comment>
<dbReference type="RefSeq" id="WP_378931139.1">
    <property type="nucleotide sequence ID" value="NZ_JBHLVO010000002.1"/>
</dbReference>
<protein>
    <submittedName>
        <fullName evidence="9">ABC transporter permease</fullName>
    </submittedName>
</protein>
<feature type="transmembrane region" description="Helical" evidence="7">
    <location>
        <begin position="79"/>
        <end position="99"/>
    </location>
</feature>
<keyword evidence="3" id="KW-1003">Cell membrane</keyword>
<dbReference type="PROSITE" id="PS50928">
    <property type="entry name" value="ABC_TM1"/>
    <property type="match status" value="1"/>
</dbReference>
<keyword evidence="10" id="KW-1185">Reference proteome</keyword>
<keyword evidence="4 7" id="KW-0812">Transmembrane</keyword>
<organism evidence="9 10">
    <name type="scientific">Metabacillus herbersteinensis</name>
    <dbReference type="NCBI Taxonomy" id="283816"/>
    <lineage>
        <taxon>Bacteria</taxon>
        <taxon>Bacillati</taxon>
        <taxon>Bacillota</taxon>
        <taxon>Bacilli</taxon>
        <taxon>Bacillales</taxon>
        <taxon>Bacillaceae</taxon>
        <taxon>Metabacillus</taxon>
    </lineage>
</organism>
<dbReference type="PANTHER" id="PTHR30151:SF19">
    <property type="entry name" value="ABC TRANSPORTER PERMEASE"/>
    <property type="match status" value="1"/>
</dbReference>
<feature type="transmembrane region" description="Helical" evidence="7">
    <location>
        <begin position="111"/>
        <end position="130"/>
    </location>
</feature>
<keyword evidence="5 7" id="KW-1133">Transmembrane helix</keyword>
<dbReference type="Proteomes" id="UP001589854">
    <property type="component" value="Unassembled WGS sequence"/>
</dbReference>